<keyword evidence="7" id="KW-1185">Reference proteome</keyword>
<keyword evidence="3 5" id="KW-1133">Transmembrane helix</keyword>
<feature type="domain" description="MARVEL" evidence="6">
    <location>
        <begin position="10"/>
        <end position="149"/>
    </location>
</feature>
<feature type="transmembrane region" description="Helical" evidence="5">
    <location>
        <begin position="90"/>
        <end position="111"/>
    </location>
</feature>
<gene>
    <name evidence="8" type="primary">LOC101848610</name>
</gene>
<protein>
    <submittedName>
        <fullName evidence="8">Uncharacterized protein LOC101848610</fullName>
    </submittedName>
</protein>
<feature type="transmembrane region" description="Helical" evidence="5">
    <location>
        <begin position="16"/>
        <end position="35"/>
    </location>
</feature>
<evidence type="ECO:0000256" key="1">
    <source>
        <dbReference type="ARBA" id="ARBA00004141"/>
    </source>
</evidence>
<evidence type="ECO:0000259" key="6">
    <source>
        <dbReference type="Pfam" id="PF01284"/>
    </source>
</evidence>
<dbReference type="Pfam" id="PF01284">
    <property type="entry name" value="MARVEL"/>
    <property type="match status" value="1"/>
</dbReference>
<accession>A0ABM0K363</accession>
<evidence type="ECO:0000256" key="2">
    <source>
        <dbReference type="ARBA" id="ARBA00022692"/>
    </source>
</evidence>
<dbReference type="GeneID" id="101848610"/>
<feature type="transmembrane region" description="Helical" evidence="5">
    <location>
        <begin position="131"/>
        <end position="154"/>
    </location>
</feature>
<dbReference type="Proteomes" id="UP000694888">
    <property type="component" value="Unplaced"/>
</dbReference>
<keyword evidence="4 5" id="KW-0472">Membrane</keyword>
<name>A0ABM0K363_APLCA</name>
<comment type="subcellular location">
    <subcellularLocation>
        <location evidence="1">Membrane</location>
        <topology evidence="1">Multi-pass membrane protein</topology>
    </subcellularLocation>
</comment>
<evidence type="ECO:0000256" key="3">
    <source>
        <dbReference type="ARBA" id="ARBA00022989"/>
    </source>
</evidence>
<reference evidence="8" key="1">
    <citation type="submission" date="2025-08" db="UniProtKB">
        <authorList>
            <consortium name="RefSeq"/>
        </authorList>
    </citation>
    <scope>IDENTIFICATION</scope>
</reference>
<evidence type="ECO:0000256" key="5">
    <source>
        <dbReference type="SAM" id="Phobius"/>
    </source>
</evidence>
<proteinExistence type="predicted"/>
<sequence>MAACGRIRRFFSPGNSLRIVELLYAIFVVSFSYGWSDKGVNYSDLNGGDYDECNSIIFVMMVGMISLVFLLCVCLYSIMGKILAPCKDIVANGVLSLLMFIAAIVLSHTLSKLGKSQGVREAGISFGSLQTALVFGIALAMLFALSAAFAVCFYRKRSDFMLNDSRTTMADLPDDIPT</sequence>
<evidence type="ECO:0000256" key="4">
    <source>
        <dbReference type="ARBA" id="ARBA00023136"/>
    </source>
</evidence>
<dbReference type="InterPro" id="IPR008253">
    <property type="entry name" value="Marvel"/>
</dbReference>
<feature type="transmembrane region" description="Helical" evidence="5">
    <location>
        <begin position="55"/>
        <end position="78"/>
    </location>
</feature>
<evidence type="ECO:0000313" key="8">
    <source>
        <dbReference type="RefSeq" id="XP_005107697.1"/>
    </source>
</evidence>
<dbReference type="RefSeq" id="XP_005107697.1">
    <property type="nucleotide sequence ID" value="XM_005107640.2"/>
</dbReference>
<organism evidence="7 8">
    <name type="scientific">Aplysia californica</name>
    <name type="common">California sea hare</name>
    <dbReference type="NCBI Taxonomy" id="6500"/>
    <lineage>
        <taxon>Eukaryota</taxon>
        <taxon>Metazoa</taxon>
        <taxon>Spiralia</taxon>
        <taxon>Lophotrochozoa</taxon>
        <taxon>Mollusca</taxon>
        <taxon>Gastropoda</taxon>
        <taxon>Heterobranchia</taxon>
        <taxon>Euthyneura</taxon>
        <taxon>Tectipleura</taxon>
        <taxon>Aplysiida</taxon>
        <taxon>Aplysioidea</taxon>
        <taxon>Aplysiidae</taxon>
        <taxon>Aplysia</taxon>
    </lineage>
</organism>
<evidence type="ECO:0000313" key="7">
    <source>
        <dbReference type="Proteomes" id="UP000694888"/>
    </source>
</evidence>
<keyword evidence="2 5" id="KW-0812">Transmembrane</keyword>